<keyword evidence="2" id="KW-1185">Reference proteome</keyword>
<dbReference type="EMBL" id="JAMYRI010000014">
    <property type="protein sequence ID" value="MER9286724.1"/>
    <property type="molecule type" value="Genomic_DNA"/>
</dbReference>
<protein>
    <submittedName>
        <fullName evidence="1">Uncharacterized protein</fullName>
    </submittedName>
</protein>
<dbReference type="Proteomes" id="UP001480082">
    <property type="component" value="Unassembled WGS sequence"/>
</dbReference>
<organism evidence="1 2">
    <name type="scientific">Mesorhizobium australicum</name>
    <dbReference type="NCBI Taxonomy" id="536018"/>
    <lineage>
        <taxon>Bacteria</taxon>
        <taxon>Pseudomonadati</taxon>
        <taxon>Pseudomonadota</taxon>
        <taxon>Alphaproteobacteria</taxon>
        <taxon>Hyphomicrobiales</taxon>
        <taxon>Phyllobacteriaceae</taxon>
        <taxon>Mesorhizobium</taxon>
    </lineage>
</organism>
<evidence type="ECO:0000313" key="2">
    <source>
        <dbReference type="Proteomes" id="UP001480082"/>
    </source>
</evidence>
<evidence type="ECO:0000313" key="1">
    <source>
        <dbReference type="EMBL" id="MER9286724.1"/>
    </source>
</evidence>
<gene>
    <name evidence="1" type="ORF">NKI81_22645</name>
</gene>
<proteinExistence type="predicted"/>
<sequence>MEICLCFQIVGAQATAGLTYKNTNKIFLLIGSVLERRRSVTCGLASVFGSFAMPAPSTIGRDGNGLPRFDLMCKAFNPVLESIPIVGNAQSFSCITRPREGKANDDVQWMEGQTFVLTKNSSEFDRTLFNDLWRSLGTHMAALKVRRSS</sequence>
<name>A0ACC6T456_9HYPH</name>
<accession>A0ACC6T456</accession>
<reference evidence="1 2" key="1">
    <citation type="journal article" date="2024" name="Proc. Natl. Acad. Sci. U.S.A.">
        <title>The evolutionary genomics of adaptation to stress in wild rhizobium bacteria.</title>
        <authorList>
            <person name="Kehlet-Delgado H."/>
            <person name="Montoya A.P."/>
            <person name="Jensen K.T."/>
            <person name="Wendlandt C.E."/>
            <person name="Dexheimer C."/>
            <person name="Roberts M."/>
            <person name="Torres Martinez L."/>
            <person name="Friesen M.L."/>
            <person name="Griffitts J.S."/>
            <person name="Porter S.S."/>
        </authorList>
    </citation>
    <scope>NUCLEOTIDE SEQUENCE [LARGE SCALE GENOMIC DNA]</scope>
    <source>
        <strain evidence="1 2">M0468</strain>
    </source>
</reference>
<comment type="caution">
    <text evidence="1">The sequence shown here is derived from an EMBL/GenBank/DDBJ whole genome shotgun (WGS) entry which is preliminary data.</text>
</comment>